<reference evidence="2 3" key="1">
    <citation type="submission" date="2014-11" db="EMBL/GenBank/DDBJ databases">
        <authorList>
            <person name="Wibberg Daniel"/>
        </authorList>
    </citation>
    <scope>NUCLEOTIDE SEQUENCE [LARGE SCALE GENOMIC DNA]</scope>
    <source>
        <strain evidence="2">Rhizoctonia solani AG1-IB 7/3/14</strain>
    </source>
</reference>
<accession>A0A0B7FV61</accession>
<keyword evidence="3" id="KW-1185">Reference proteome</keyword>
<dbReference type="OrthoDB" id="5314275at2759"/>
<protein>
    <submittedName>
        <fullName evidence="2">Uncharacterized protein</fullName>
    </submittedName>
</protein>
<sequence length="305" mass="33865">MIIDAITPRDSKGYRTNDANTLITTCDIRSVDQRSPLAHTELIGSSSLHTSSDFVVPIQSSVNSQNSTTEEELPLDPPPEYEAVVTPSTSNATQRVLRKSANRSSYPRPETPGDSRNCIAPESEEATRTMHGFPAMRAVPESLTYKRLDRPFVIQAKTSKHKLPDLFSSVGTPALSEHDVHESDWDNLLQDLVVCSRYSTGQRIVAGILPITKCLGPPGCLAGFAVEQGMRKGKLSKSFELLDAWNERFFKPRRLEVILCKGDRCKSGRRRGFLAPDRTNIVPRQGQNTAEEPNDKDYRLVVISV</sequence>
<evidence type="ECO:0000256" key="1">
    <source>
        <dbReference type="SAM" id="MobiDB-lite"/>
    </source>
</evidence>
<dbReference type="Proteomes" id="UP000059188">
    <property type="component" value="Unassembled WGS sequence"/>
</dbReference>
<dbReference type="AlphaFoldDB" id="A0A0B7FV61"/>
<evidence type="ECO:0000313" key="2">
    <source>
        <dbReference type="EMBL" id="CEL61866.1"/>
    </source>
</evidence>
<dbReference type="Pfam" id="PF15496">
    <property type="entry name" value="DUF4646"/>
    <property type="match status" value="1"/>
</dbReference>
<gene>
    <name evidence="2" type="ORF">RSOLAG1IB_04616</name>
</gene>
<evidence type="ECO:0000313" key="3">
    <source>
        <dbReference type="Proteomes" id="UP000059188"/>
    </source>
</evidence>
<dbReference type="STRING" id="1108050.A0A0B7FV61"/>
<proteinExistence type="predicted"/>
<name>A0A0B7FV61_THACB</name>
<dbReference type="EMBL" id="LN679105">
    <property type="protein sequence ID" value="CEL61866.1"/>
    <property type="molecule type" value="Genomic_DNA"/>
</dbReference>
<organism evidence="2 3">
    <name type="scientific">Thanatephorus cucumeris (strain AG1-IB / isolate 7/3/14)</name>
    <name type="common">Lettuce bottom rot fungus</name>
    <name type="synonym">Rhizoctonia solani</name>
    <dbReference type="NCBI Taxonomy" id="1108050"/>
    <lineage>
        <taxon>Eukaryota</taxon>
        <taxon>Fungi</taxon>
        <taxon>Dikarya</taxon>
        <taxon>Basidiomycota</taxon>
        <taxon>Agaricomycotina</taxon>
        <taxon>Agaricomycetes</taxon>
        <taxon>Cantharellales</taxon>
        <taxon>Ceratobasidiaceae</taxon>
        <taxon>Rhizoctonia</taxon>
        <taxon>Rhizoctonia solani AG-1</taxon>
    </lineage>
</organism>
<dbReference type="InterPro" id="IPR028018">
    <property type="entry name" value="DUF4646"/>
</dbReference>
<feature type="region of interest" description="Disordered" evidence="1">
    <location>
        <begin position="84"/>
        <end position="119"/>
    </location>
</feature>